<dbReference type="Pfam" id="PF00072">
    <property type="entry name" value="Response_reg"/>
    <property type="match status" value="1"/>
</dbReference>
<dbReference type="SUPFAM" id="SSF48371">
    <property type="entry name" value="ARM repeat"/>
    <property type="match status" value="1"/>
</dbReference>
<sequence>MVQPLRKHTTVRMQPSNSILTQSNLYFNQILTVVLEVLDDSESSIRELALSLIVEMLKNQKDAMEDSVEIVIEKLLNVTKDIVPKVANEAEHCLTIVLSQYDPFRCLSVIAPLLVTEDEKTLVTCINCLTKLVGRLSQEELMTQLPSFLPALFDAFGNQSADVRKTVVFCLVDIYIMLGKAFLPYLEGLNSTQLRLEDHHHILKYKRMTERSACSTNGNLLRKEEVEAQERGKSRGLPPLKLKRRVTALLVDGGKTCQLIQEGILMHYGVETQVVGNGRDAVNLFASGSDFDLLVIDMSLPILNALEATRQIRGMGMRRKIVGIAACGYEEERRAFMDAGADEFFEKPVPTDQLVRILREIDNS</sequence>
<dbReference type="PROSITE" id="PS50110">
    <property type="entry name" value="RESPONSE_REGULATORY"/>
    <property type="match status" value="1"/>
</dbReference>
<gene>
    <name evidence="3" type="ORF">F0562_002347</name>
</gene>
<name>A0A5J5C5M1_9ASTE</name>
<evidence type="ECO:0000313" key="4">
    <source>
        <dbReference type="Proteomes" id="UP000325577"/>
    </source>
</evidence>
<dbReference type="InterPro" id="IPR011006">
    <property type="entry name" value="CheY-like_superfamily"/>
</dbReference>
<feature type="domain" description="Response regulatory" evidence="2">
    <location>
        <begin position="247"/>
        <end position="362"/>
    </location>
</feature>
<reference evidence="3 4" key="1">
    <citation type="submission" date="2019-09" db="EMBL/GenBank/DDBJ databases">
        <title>A chromosome-level genome assembly of the Chinese tupelo Nyssa sinensis.</title>
        <authorList>
            <person name="Yang X."/>
            <person name="Kang M."/>
            <person name="Yang Y."/>
            <person name="Xiong H."/>
            <person name="Wang M."/>
            <person name="Zhang Z."/>
            <person name="Wang Z."/>
            <person name="Wu H."/>
            <person name="Ma T."/>
            <person name="Liu J."/>
            <person name="Xi Z."/>
        </authorList>
    </citation>
    <scope>NUCLEOTIDE SEQUENCE [LARGE SCALE GENOMIC DNA]</scope>
    <source>
        <strain evidence="3">J267</strain>
        <tissue evidence="3">Leaf</tissue>
    </source>
</reference>
<dbReference type="CDD" id="cd17546">
    <property type="entry name" value="REC_hyHK_CKI1_RcsC-like"/>
    <property type="match status" value="1"/>
</dbReference>
<dbReference type="GO" id="GO:0008017">
    <property type="term" value="F:microtubule binding"/>
    <property type="evidence" value="ECO:0007669"/>
    <property type="project" value="TreeGrafter"/>
</dbReference>
<dbReference type="InterPro" id="IPR001789">
    <property type="entry name" value="Sig_transdc_resp-reg_receiver"/>
</dbReference>
<dbReference type="InterPro" id="IPR016024">
    <property type="entry name" value="ARM-type_fold"/>
</dbReference>
<dbReference type="InterPro" id="IPR011989">
    <property type="entry name" value="ARM-like"/>
</dbReference>
<evidence type="ECO:0000313" key="3">
    <source>
        <dbReference type="EMBL" id="KAA8550663.1"/>
    </source>
</evidence>
<organism evidence="3 4">
    <name type="scientific">Nyssa sinensis</name>
    <dbReference type="NCBI Taxonomy" id="561372"/>
    <lineage>
        <taxon>Eukaryota</taxon>
        <taxon>Viridiplantae</taxon>
        <taxon>Streptophyta</taxon>
        <taxon>Embryophyta</taxon>
        <taxon>Tracheophyta</taxon>
        <taxon>Spermatophyta</taxon>
        <taxon>Magnoliopsida</taxon>
        <taxon>eudicotyledons</taxon>
        <taxon>Gunneridae</taxon>
        <taxon>Pentapetalae</taxon>
        <taxon>asterids</taxon>
        <taxon>Cornales</taxon>
        <taxon>Nyssaceae</taxon>
        <taxon>Nyssa</taxon>
    </lineage>
</organism>
<feature type="modified residue" description="4-aspartylphosphate" evidence="1">
    <location>
        <position position="297"/>
    </location>
</feature>
<dbReference type="PANTHER" id="PTHR21567:SF9">
    <property type="entry name" value="CLIP-ASSOCIATING PROTEIN"/>
    <property type="match status" value="1"/>
</dbReference>
<keyword evidence="4" id="KW-1185">Reference proteome</keyword>
<proteinExistence type="predicted"/>
<dbReference type="OrthoDB" id="46159at2759"/>
<dbReference type="GO" id="GO:0000226">
    <property type="term" value="P:microtubule cytoskeleton organization"/>
    <property type="evidence" value="ECO:0007669"/>
    <property type="project" value="TreeGrafter"/>
</dbReference>
<protein>
    <recommendedName>
        <fullName evidence="2">Response regulatory domain-containing protein</fullName>
    </recommendedName>
</protein>
<dbReference type="GO" id="GO:0000160">
    <property type="term" value="P:phosphorelay signal transduction system"/>
    <property type="evidence" value="ECO:0007669"/>
    <property type="project" value="InterPro"/>
</dbReference>
<dbReference type="GO" id="GO:0000278">
    <property type="term" value="P:mitotic cell cycle"/>
    <property type="evidence" value="ECO:0007669"/>
    <property type="project" value="UniProtKB-ARBA"/>
</dbReference>
<dbReference type="Proteomes" id="UP000325577">
    <property type="component" value="Linkage Group LG0"/>
</dbReference>
<keyword evidence="1" id="KW-0597">Phosphoprotein</keyword>
<dbReference type="GO" id="GO:0005819">
    <property type="term" value="C:spindle"/>
    <property type="evidence" value="ECO:0007669"/>
    <property type="project" value="UniProtKB-ARBA"/>
</dbReference>
<dbReference type="Gene3D" id="1.25.10.10">
    <property type="entry name" value="Leucine-rich Repeat Variant"/>
    <property type="match status" value="1"/>
</dbReference>
<dbReference type="SUPFAM" id="SSF52172">
    <property type="entry name" value="CheY-like"/>
    <property type="match status" value="1"/>
</dbReference>
<dbReference type="GO" id="GO:0005881">
    <property type="term" value="C:cytoplasmic microtubule"/>
    <property type="evidence" value="ECO:0007669"/>
    <property type="project" value="TreeGrafter"/>
</dbReference>
<dbReference type="InterPro" id="IPR034085">
    <property type="entry name" value="TOG"/>
</dbReference>
<dbReference type="Gene3D" id="3.40.50.2300">
    <property type="match status" value="1"/>
</dbReference>
<dbReference type="PANTHER" id="PTHR21567">
    <property type="entry name" value="CLASP"/>
    <property type="match status" value="1"/>
</dbReference>
<accession>A0A5J5C5M1</accession>
<evidence type="ECO:0000259" key="2">
    <source>
        <dbReference type="PROSITE" id="PS50110"/>
    </source>
</evidence>
<dbReference type="SMART" id="SM01349">
    <property type="entry name" value="TOG"/>
    <property type="match status" value="1"/>
</dbReference>
<dbReference type="AlphaFoldDB" id="A0A5J5C5M1"/>
<dbReference type="SMART" id="SM00448">
    <property type="entry name" value="REC"/>
    <property type="match status" value="1"/>
</dbReference>
<dbReference type="EMBL" id="CM018031">
    <property type="protein sequence ID" value="KAA8550663.1"/>
    <property type="molecule type" value="Genomic_DNA"/>
</dbReference>
<evidence type="ECO:0000256" key="1">
    <source>
        <dbReference type="PROSITE-ProRule" id="PRU00169"/>
    </source>
</evidence>